<comment type="caution">
    <text evidence="1">The sequence shown here is derived from an EMBL/GenBank/DDBJ whole genome shotgun (WGS) entry which is preliminary data.</text>
</comment>
<organism evidence="1 2">
    <name type="scientific">Stygiobacter electus</name>
    <dbReference type="NCBI Taxonomy" id="3032292"/>
    <lineage>
        <taxon>Bacteria</taxon>
        <taxon>Pseudomonadati</taxon>
        <taxon>Ignavibacteriota</taxon>
        <taxon>Ignavibacteria</taxon>
        <taxon>Ignavibacteriales</taxon>
        <taxon>Melioribacteraceae</taxon>
        <taxon>Stygiobacter</taxon>
    </lineage>
</organism>
<keyword evidence="1" id="KW-0032">Aminotransferase</keyword>
<proteinExistence type="predicted"/>
<dbReference type="Pfam" id="PF01063">
    <property type="entry name" value="Aminotran_4"/>
    <property type="match status" value="1"/>
</dbReference>
<dbReference type="Gene3D" id="3.30.470.10">
    <property type="match status" value="1"/>
</dbReference>
<dbReference type="EMBL" id="JARGDL010000003">
    <property type="protein sequence ID" value="MDF1611343.1"/>
    <property type="molecule type" value="Genomic_DNA"/>
</dbReference>
<dbReference type="RefSeq" id="WP_321535109.1">
    <property type="nucleotide sequence ID" value="NZ_JARGDL010000003.1"/>
</dbReference>
<evidence type="ECO:0000313" key="1">
    <source>
        <dbReference type="EMBL" id="MDF1611343.1"/>
    </source>
</evidence>
<keyword evidence="1" id="KW-0808">Transferase</keyword>
<dbReference type="InterPro" id="IPR036038">
    <property type="entry name" value="Aminotransferase-like"/>
</dbReference>
<reference evidence="1" key="1">
    <citation type="submission" date="2023-03" db="EMBL/GenBank/DDBJ databases">
        <title>Stygiobacter electus gen. nov., sp. nov., facultatively anaerobic thermotolerant bacterium of the class Ignavibacteria from a well of Yessentuki mineral water deposit.</title>
        <authorList>
            <person name="Podosokorskaya O.A."/>
            <person name="Elcheninov A.G."/>
            <person name="Petrova N.F."/>
            <person name="Zavarzina D.G."/>
            <person name="Kublanov I.V."/>
            <person name="Merkel A.Y."/>
        </authorList>
    </citation>
    <scope>NUCLEOTIDE SEQUENCE</scope>
    <source>
        <strain evidence="1">09-Me</strain>
    </source>
</reference>
<sequence length="200" mass="23342">MSQLFETIKLQNKKLFNIEYHNERMNNSRRNLFGTEDKINLEEVIKIPDGISNNVFKCRVVYSEKITDIEFQPYYEKKVNSLQAINVDWIDYSYKYLDRSNLQKLLCKCIADDVLIIKNGFVADTTYSNVVFYDGKNYFTPNTPLLKGTKREKLLREGIIKETEIKISDINNYQSLFLINAMLDIDKAKAIPTNKIITNG</sequence>
<dbReference type="InterPro" id="IPR043131">
    <property type="entry name" value="BCAT-like_N"/>
</dbReference>
<dbReference type="AlphaFoldDB" id="A0AAE3TDL1"/>
<gene>
    <name evidence="1" type="ORF">P0M35_04210</name>
</gene>
<protein>
    <submittedName>
        <fullName evidence="1">Aminotransferase class IV</fullName>
    </submittedName>
</protein>
<dbReference type="InterPro" id="IPR001544">
    <property type="entry name" value="Aminotrans_IV"/>
</dbReference>
<keyword evidence="2" id="KW-1185">Reference proteome</keyword>
<dbReference type="SUPFAM" id="SSF56752">
    <property type="entry name" value="D-aminoacid aminotransferase-like PLP-dependent enzymes"/>
    <property type="match status" value="1"/>
</dbReference>
<dbReference type="Proteomes" id="UP001221302">
    <property type="component" value="Unassembled WGS sequence"/>
</dbReference>
<dbReference type="InterPro" id="IPR043132">
    <property type="entry name" value="BCAT-like_C"/>
</dbReference>
<evidence type="ECO:0000313" key="2">
    <source>
        <dbReference type="Proteomes" id="UP001221302"/>
    </source>
</evidence>
<accession>A0AAE3TDL1</accession>
<dbReference type="Gene3D" id="3.20.10.10">
    <property type="entry name" value="D-amino Acid Aminotransferase, subunit A, domain 2"/>
    <property type="match status" value="1"/>
</dbReference>
<name>A0AAE3TDL1_9BACT</name>
<dbReference type="GO" id="GO:0008483">
    <property type="term" value="F:transaminase activity"/>
    <property type="evidence" value="ECO:0007669"/>
    <property type="project" value="UniProtKB-KW"/>
</dbReference>